<keyword evidence="6 7" id="KW-0472">Membrane</keyword>
<evidence type="ECO:0000256" key="7">
    <source>
        <dbReference type="SAM" id="Phobius"/>
    </source>
</evidence>
<dbReference type="RefSeq" id="WP_230525229.1">
    <property type="nucleotide sequence ID" value="NZ_JAJGAK010000001.1"/>
</dbReference>
<evidence type="ECO:0000259" key="8">
    <source>
        <dbReference type="Pfam" id="PF02683"/>
    </source>
</evidence>
<sequence>MFDHVLAFAAGMATIASPCILPVLPIVLATTAGRSRIEPLLIIAGFVATFAAGGILIGALAASSGELQNGIRNASIGILLLAGIACVWPAPFEWLVARFAMLRAKFSSGRAPVRIPEGKLGALLIGASLGAAWTPCAGPVLASVLALAASSQAPGEATGLLALYAIGAGVPMLAIAYGGRWVSARLAVLTRRADLFRTVFGVVAIAVAVLQFFHYDVALTAWATQWLPAVSTGL</sequence>
<evidence type="ECO:0000313" key="9">
    <source>
        <dbReference type="EMBL" id="MCC8361574.1"/>
    </source>
</evidence>
<protein>
    <submittedName>
        <fullName evidence="9">Cytochrome c biogenesis CcdA family protein</fullName>
    </submittedName>
</protein>
<dbReference type="PANTHER" id="PTHR31272:SF9">
    <property type="entry name" value="BLL1027 PROTEIN"/>
    <property type="match status" value="1"/>
</dbReference>
<evidence type="ECO:0000256" key="1">
    <source>
        <dbReference type="ARBA" id="ARBA00004141"/>
    </source>
</evidence>
<comment type="caution">
    <text evidence="9">The sequence shown here is derived from an EMBL/GenBank/DDBJ whole genome shotgun (WGS) entry which is preliminary data.</text>
</comment>
<name>A0ABS8JD89_9GAMM</name>
<keyword evidence="4" id="KW-0201">Cytochrome c-type biogenesis</keyword>
<feature type="transmembrane region" description="Helical" evidence="7">
    <location>
        <begin position="195"/>
        <end position="213"/>
    </location>
</feature>
<comment type="subcellular location">
    <subcellularLocation>
        <location evidence="1">Membrane</location>
        <topology evidence="1">Multi-pass membrane protein</topology>
    </subcellularLocation>
</comment>
<organism evidence="9 10">
    <name type="scientific">Noviluteimonas lactosilytica</name>
    <dbReference type="NCBI Taxonomy" id="2888523"/>
    <lineage>
        <taxon>Bacteria</taxon>
        <taxon>Pseudomonadati</taxon>
        <taxon>Pseudomonadota</taxon>
        <taxon>Gammaproteobacteria</taxon>
        <taxon>Lysobacterales</taxon>
        <taxon>Lysobacteraceae</taxon>
        <taxon>Noviluteimonas</taxon>
    </lineage>
</organism>
<dbReference type="Pfam" id="PF02683">
    <property type="entry name" value="DsbD_TM"/>
    <property type="match status" value="1"/>
</dbReference>
<evidence type="ECO:0000256" key="6">
    <source>
        <dbReference type="ARBA" id="ARBA00023136"/>
    </source>
</evidence>
<evidence type="ECO:0000256" key="4">
    <source>
        <dbReference type="ARBA" id="ARBA00022748"/>
    </source>
</evidence>
<feature type="transmembrane region" description="Helical" evidence="7">
    <location>
        <begin position="40"/>
        <end position="62"/>
    </location>
</feature>
<evidence type="ECO:0000256" key="3">
    <source>
        <dbReference type="ARBA" id="ARBA00022692"/>
    </source>
</evidence>
<dbReference type="PANTHER" id="PTHR31272">
    <property type="entry name" value="CYTOCHROME C-TYPE BIOGENESIS PROTEIN HI_1454-RELATED"/>
    <property type="match status" value="1"/>
</dbReference>
<feature type="transmembrane region" description="Helical" evidence="7">
    <location>
        <begin position="6"/>
        <end position="28"/>
    </location>
</feature>
<accession>A0ABS8JD89</accession>
<feature type="transmembrane region" description="Helical" evidence="7">
    <location>
        <begin position="161"/>
        <end position="183"/>
    </location>
</feature>
<gene>
    <name evidence="9" type="ORF">LK996_00550</name>
</gene>
<evidence type="ECO:0000256" key="2">
    <source>
        <dbReference type="ARBA" id="ARBA00006143"/>
    </source>
</evidence>
<proteinExistence type="inferred from homology"/>
<keyword evidence="3 7" id="KW-0812">Transmembrane</keyword>
<feature type="transmembrane region" description="Helical" evidence="7">
    <location>
        <begin position="122"/>
        <end position="149"/>
    </location>
</feature>
<dbReference type="InterPro" id="IPR003834">
    <property type="entry name" value="Cyt_c_assmbl_TM_dom"/>
</dbReference>
<feature type="domain" description="Cytochrome C biogenesis protein transmembrane" evidence="8">
    <location>
        <begin position="6"/>
        <end position="210"/>
    </location>
</feature>
<dbReference type="Proteomes" id="UP001165293">
    <property type="component" value="Unassembled WGS sequence"/>
</dbReference>
<keyword evidence="5 7" id="KW-1133">Transmembrane helix</keyword>
<dbReference type="InterPro" id="IPR051790">
    <property type="entry name" value="Cytochrome_c-biogenesis_DsbD"/>
</dbReference>
<keyword evidence="10" id="KW-1185">Reference proteome</keyword>
<feature type="transmembrane region" description="Helical" evidence="7">
    <location>
        <begin position="74"/>
        <end position="101"/>
    </location>
</feature>
<evidence type="ECO:0000256" key="5">
    <source>
        <dbReference type="ARBA" id="ARBA00022989"/>
    </source>
</evidence>
<dbReference type="EMBL" id="JAJGAK010000001">
    <property type="protein sequence ID" value="MCC8361574.1"/>
    <property type="molecule type" value="Genomic_DNA"/>
</dbReference>
<reference evidence="9" key="1">
    <citation type="submission" date="2021-10" db="EMBL/GenBank/DDBJ databases">
        <authorList>
            <person name="Lyu M."/>
            <person name="Wang X."/>
            <person name="Meng X."/>
            <person name="Xu K."/>
        </authorList>
    </citation>
    <scope>NUCLEOTIDE SEQUENCE</scope>
    <source>
        <strain evidence="9">A6</strain>
    </source>
</reference>
<comment type="similarity">
    <text evidence="2">Belongs to the DsbD family.</text>
</comment>
<evidence type="ECO:0000313" key="10">
    <source>
        <dbReference type="Proteomes" id="UP001165293"/>
    </source>
</evidence>